<dbReference type="AlphaFoldDB" id="A0A4S4N8Q6"/>
<accession>A0A4S4N8Q6</accession>
<dbReference type="RefSeq" id="WP_136460390.1">
    <property type="nucleotide sequence ID" value="NZ_SRSF01000011.1"/>
</dbReference>
<keyword evidence="2" id="KW-1185">Reference proteome</keyword>
<organism evidence="1 2">
    <name type="scientific">Neolewinella litorea</name>
    <dbReference type="NCBI Taxonomy" id="2562452"/>
    <lineage>
        <taxon>Bacteria</taxon>
        <taxon>Pseudomonadati</taxon>
        <taxon>Bacteroidota</taxon>
        <taxon>Saprospiria</taxon>
        <taxon>Saprospirales</taxon>
        <taxon>Lewinellaceae</taxon>
        <taxon>Neolewinella</taxon>
    </lineage>
</organism>
<gene>
    <name evidence="1" type="ORF">E4021_16010</name>
</gene>
<evidence type="ECO:0000313" key="2">
    <source>
        <dbReference type="Proteomes" id="UP000308528"/>
    </source>
</evidence>
<dbReference type="Proteomes" id="UP000308528">
    <property type="component" value="Unassembled WGS sequence"/>
</dbReference>
<dbReference type="OrthoDB" id="9863491at2"/>
<comment type="caution">
    <text evidence="1">The sequence shown here is derived from an EMBL/GenBank/DDBJ whole genome shotgun (WGS) entry which is preliminary data.</text>
</comment>
<name>A0A4S4N8Q6_9BACT</name>
<proteinExistence type="predicted"/>
<evidence type="ECO:0000313" key="1">
    <source>
        <dbReference type="EMBL" id="THH35592.1"/>
    </source>
</evidence>
<sequence length="147" mass="14945">MEWTDLIPGYSAYQLLTNPINGEDVEDYAGCAPTEEACESDPVIAAQDCARCVQRKLLAGLSEVLPLAGVGIVKGAGGIIIKELAKSLAKAAAAQSTKSLGAAFLGPIGVGIAALSAADALTAIYKALDMAKAAIDAEGRYCRCGDG</sequence>
<dbReference type="EMBL" id="SRSF01000011">
    <property type="protein sequence ID" value="THH35592.1"/>
    <property type="molecule type" value="Genomic_DNA"/>
</dbReference>
<protein>
    <submittedName>
        <fullName evidence="1">Uncharacterized protein</fullName>
    </submittedName>
</protein>
<reference evidence="1 2" key="1">
    <citation type="submission" date="2019-04" db="EMBL/GenBank/DDBJ databases">
        <title>Lewinella litorea sp. nov., isolated from a marine sand.</title>
        <authorList>
            <person name="Yoon J.-H."/>
        </authorList>
    </citation>
    <scope>NUCLEOTIDE SEQUENCE [LARGE SCALE GENOMIC DNA]</scope>
    <source>
        <strain evidence="1 2">HSMS-39</strain>
    </source>
</reference>